<feature type="domain" description="SARAH" evidence="5">
    <location>
        <begin position="373"/>
        <end position="420"/>
    </location>
</feature>
<dbReference type="PANTHER" id="PTHR22738:SF8">
    <property type="entry name" value="RAS ASSOCIATION DOMAIN-CONTAINING PROTEIN 3"/>
    <property type="match status" value="1"/>
</dbReference>
<accession>A0A498N203</accession>
<reference evidence="6 7" key="1">
    <citation type="submission" date="2018-03" db="EMBL/GenBank/DDBJ databases">
        <title>Draft genome sequence of Rohu Carp (Labeo rohita).</title>
        <authorList>
            <person name="Das P."/>
            <person name="Kushwaha B."/>
            <person name="Joshi C.G."/>
            <person name="Kumar D."/>
            <person name="Nagpure N.S."/>
            <person name="Sahoo L."/>
            <person name="Das S.P."/>
            <person name="Bit A."/>
            <person name="Patnaik S."/>
            <person name="Meher P.K."/>
            <person name="Jayasankar P."/>
            <person name="Koringa P.G."/>
            <person name="Patel N.V."/>
            <person name="Hinsu A.T."/>
            <person name="Kumar R."/>
            <person name="Pandey M."/>
            <person name="Agarwal S."/>
            <person name="Srivastava S."/>
            <person name="Singh M."/>
            <person name="Iquebal M.A."/>
            <person name="Jaiswal S."/>
            <person name="Angadi U.B."/>
            <person name="Kumar N."/>
            <person name="Raza M."/>
            <person name="Shah T.M."/>
            <person name="Rai A."/>
            <person name="Jena J.K."/>
        </authorList>
    </citation>
    <scope>NUCLEOTIDE SEQUENCE [LARGE SCALE GENOMIC DNA]</scope>
    <source>
        <strain evidence="6">DASCIFA01</strain>
        <tissue evidence="6">Testis</tissue>
    </source>
</reference>
<dbReference type="Pfam" id="PF00788">
    <property type="entry name" value="RA"/>
    <property type="match status" value="1"/>
</dbReference>
<dbReference type="InterPro" id="IPR033614">
    <property type="entry name" value="RASSF1-6"/>
</dbReference>
<evidence type="ECO:0000256" key="2">
    <source>
        <dbReference type="SAM" id="MobiDB-lite"/>
    </source>
</evidence>
<dbReference type="InterPro" id="IPR002219">
    <property type="entry name" value="PKC_DAG/PE"/>
</dbReference>
<dbReference type="STRING" id="84645.A0A498N203"/>
<evidence type="ECO:0000256" key="1">
    <source>
        <dbReference type="ARBA" id="ARBA00022701"/>
    </source>
</evidence>
<dbReference type="Gene3D" id="3.10.20.90">
    <property type="entry name" value="Phosphatidylinositol 3-kinase Catalytic Subunit, Chain A, domain 1"/>
    <property type="match status" value="1"/>
</dbReference>
<sequence>MFPLGNAVMMHHNRKYSPPRYCAVGSALALPQLNRLPTVWVEEADQMEKNSPKARSKMLNAVVKRAPSPKRPRVSPKPAQSDALPKVAENGVAGQRSRKRGFKPPDVRTIFEPSAKDPRVKEEKGEGHTFCEDATYAWCDVCCSYIFHSGLTCTEVVHSQVLTQMEQLDKGCKYTCHAQCRDQVALDCHQNGSINGSQLSALAQDHLNNNQSSHSDVEKEKELRTYLTYEEIRQKVEQYNTESRDHFKMTLNSNGMYTGFIKVQLDLRRPITVKGGRAGGVKGQEAFYLPRGSINTLHISSTNTVRQVIEALLRKFTVADNPAKFALFKRFSREDQVYTCKLSEEEHPLFLRLVAGPSTDALSFVLKEQQTGEVMWDAFSIPELQNFLRILDKEEQDQIGSITRRYNAYREKLEEAMRATGGPG</sequence>
<dbReference type="GO" id="GO:0005737">
    <property type="term" value="C:cytoplasm"/>
    <property type="evidence" value="ECO:0007669"/>
    <property type="project" value="TreeGrafter"/>
</dbReference>
<dbReference type="Pfam" id="PF16517">
    <property type="entry name" value="Nore1-SARAH"/>
    <property type="match status" value="1"/>
</dbReference>
<feature type="compositionally biased region" description="Basic and acidic residues" evidence="2">
    <location>
        <begin position="114"/>
        <end position="123"/>
    </location>
</feature>
<evidence type="ECO:0000313" key="7">
    <source>
        <dbReference type="Proteomes" id="UP000290572"/>
    </source>
</evidence>
<dbReference type="CDD" id="cd21891">
    <property type="entry name" value="SARAH_RASSF3"/>
    <property type="match status" value="1"/>
</dbReference>
<dbReference type="CDD" id="cd17219">
    <property type="entry name" value="RA_RASSF3"/>
    <property type="match status" value="1"/>
</dbReference>
<proteinExistence type="predicted"/>
<protein>
    <submittedName>
        <fullName evidence="6">Ras association domain-containing 3</fullName>
    </submittedName>
</protein>
<evidence type="ECO:0000259" key="3">
    <source>
        <dbReference type="PROSITE" id="PS50081"/>
    </source>
</evidence>
<dbReference type="PROSITE" id="PS50200">
    <property type="entry name" value="RA"/>
    <property type="match status" value="1"/>
</dbReference>
<dbReference type="GO" id="GO:0005874">
    <property type="term" value="C:microtubule"/>
    <property type="evidence" value="ECO:0007669"/>
    <property type="project" value="UniProtKB-KW"/>
</dbReference>
<dbReference type="Gene3D" id="1.20.5.110">
    <property type="match status" value="1"/>
</dbReference>
<keyword evidence="1" id="KW-0493">Microtubule</keyword>
<dbReference type="CDD" id="cd20886">
    <property type="entry name" value="C1_RASSF5"/>
    <property type="match status" value="1"/>
</dbReference>
<evidence type="ECO:0000259" key="5">
    <source>
        <dbReference type="PROSITE" id="PS50951"/>
    </source>
</evidence>
<evidence type="ECO:0000259" key="4">
    <source>
        <dbReference type="PROSITE" id="PS50200"/>
    </source>
</evidence>
<dbReference type="EMBL" id="QBIY01012574">
    <property type="protein sequence ID" value="RXN22915.1"/>
    <property type="molecule type" value="Genomic_DNA"/>
</dbReference>
<feature type="domain" description="Ras-associating" evidence="4">
    <location>
        <begin position="287"/>
        <end position="371"/>
    </location>
</feature>
<dbReference type="PANTHER" id="PTHR22738">
    <property type="entry name" value="RASSF"/>
    <property type="match status" value="1"/>
</dbReference>
<dbReference type="GO" id="GO:0007165">
    <property type="term" value="P:signal transduction"/>
    <property type="evidence" value="ECO:0007669"/>
    <property type="project" value="InterPro"/>
</dbReference>
<feature type="domain" description="Phorbol-ester/DAG-type" evidence="3">
    <location>
        <begin position="127"/>
        <end position="188"/>
    </location>
</feature>
<dbReference type="Gene3D" id="3.30.60.20">
    <property type="match status" value="1"/>
</dbReference>
<name>A0A498N203_LABRO</name>
<feature type="region of interest" description="Disordered" evidence="2">
    <location>
        <begin position="63"/>
        <end position="123"/>
    </location>
</feature>
<organism evidence="6 7">
    <name type="scientific">Labeo rohita</name>
    <name type="common">Indian major carp</name>
    <name type="synonym">Cyprinus rohita</name>
    <dbReference type="NCBI Taxonomy" id="84645"/>
    <lineage>
        <taxon>Eukaryota</taxon>
        <taxon>Metazoa</taxon>
        <taxon>Chordata</taxon>
        <taxon>Craniata</taxon>
        <taxon>Vertebrata</taxon>
        <taxon>Euteleostomi</taxon>
        <taxon>Actinopterygii</taxon>
        <taxon>Neopterygii</taxon>
        <taxon>Teleostei</taxon>
        <taxon>Ostariophysi</taxon>
        <taxon>Cypriniformes</taxon>
        <taxon>Cyprinidae</taxon>
        <taxon>Labeoninae</taxon>
        <taxon>Labeonini</taxon>
        <taxon>Labeo</taxon>
    </lineage>
</organism>
<dbReference type="PROSITE" id="PS50081">
    <property type="entry name" value="ZF_DAG_PE_2"/>
    <property type="match status" value="1"/>
</dbReference>
<dbReference type="SMART" id="SM00314">
    <property type="entry name" value="RA"/>
    <property type="match status" value="1"/>
</dbReference>
<dbReference type="PROSITE" id="PS50951">
    <property type="entry name" value="SARAH"/>
    <property type="match status" value="1"/>
</dbReference>
<gene>
    <name evidence="6" type="ORF">ROHU_023204</name>
</gene>
<evidence type="ECO:0000313" key="6">
    <source>
        <dbReference type="EMBL" id="RXN22915.1"/>
    </source>
</evidence>
<comment type="caution">
    <text evidence="6">The sequence shown here is derived from an EMBL/GenBank/DDBJ whole genome shotgun (WGS) entry which is preliminary data.</text>
</comment>
<keyword evidence="7" id="KW-1185">Reference proteome</keyword>
<dbReference type="InterPro" id="IPR029071">
    <property type="entry name" value="Ubiquitin-like_domsf"/>
</dbReference>
<dbReference type="Proteomes" id="UP000290572">
    <property type="component" value="Unassembled WGS sequence"/>
</dbReference>
<dbReference type="AlphaFoldDB" id="A0A498N203"/>
<dbReference type="InterPro" id="IPR000159">
    <property type="entry name" value="RA_dom"/>
</dbReference>
<dbReference type="InterPro" id="IPR011524">
    <property type="entry name" value="SARAH_dom"/>
</dbReference>
<dbReference type="SUPFAM" id="SSF54236">
    <property type="entry name" value="Ubiquitin-like"/>
    <property type="match status" value="1"/>
</dbReference>